<protein>
    <submittedName>
        <fullName evidence="1">Uncharacterized protein</fullName>
    </submittedName>
</protein>
<reference evidence="2" key="1">
    <citation type="submission" date="2016-10" db="EMBL/GenBank/DDBJ databases">
        <authorList>
            <person name="Varghese N."/>
            <person name="Submissions S."/>
        </authorList>
    </citation>
    <scope>NUCLEOTIDE SEQUENCE [LARGE SCALE GENOMIC DNA]</scope>
    <source>
        <strain evidence="2">DSM 17465</strain>
    </source>
</reference>
<dbReference type="RefSeq" id="WP_054785525.1">
    <property type="nucleotide sequence ID" value="NZ_FPBD01000004.1"/>
</dbReference>
<gene>
    <name evidence="1" type="ORF">SAMN05444141_104393</name>
</gene>
<dbReference type="AlphaFoldDB" id="A0A1I7BVM1"/>
<proteinExistence type="predicted"/>
<accession>A0A1I7BVM1</accession>
<evidence type="ECO:0000313" key="1">
    <source>
        <dbReference type="EMBL" id="SFT91234.1"/>
    </source>
</evidence>
<name>A0A1I7BVM1_9HYPH</name>
<dbReference type="Proteomes" id="UP000183371">
    <property type="component" value="Unassembled WGS sequence"/>
</dbReference>
<keyword evidence="2" id="KW-1185">Reference proteome</keyword>
<evidence type="ECO:0000313" key="2">
    <source>
        <dbReference type="Proteomes" id="UP000183371"/>
    </source>
</evidence>
<dbReference type="EMBL" id="FPBD01000004">
    <property type="protein sequence ID" value="SFT91234.1"/>
    <property type="molecule type" value="Genomic_DNA"/>
</dbReference>
<organism evidence="1 2">
    <name type="scientific">Pseudovibrio denitrificans</name>
    <dbReference type="NCBI Taxonomy" id="258256"/>
    <lineage>
        <taxon>Bacteria</taxon>
        <taxon>Pseudomonadati</taxon>
        <taxon>Pseudomonadota</taxon>
        <taxon>Alphaproteobacteria</taxon>
        <taxon>Hyphomicrobiales</taxon>
        <taxon>Stappiaceae</taxon>
        <taxon>Pseudovibrio</taxon>
    </lineage>
</organism>
<sequence length="64" mass="6660">MKVDEARNSDLIVTTSTATINGATLAVSGMLGSDSTYTILIAASGEIGTFNSLTNQADRHSVRD</sequence>